<organism evidence="2 3">
    <name type="scientific">Heterodermia speciosa</name>
    <dbReference type="NCBI Taxonomy" id="116794"/>
    <lineage>
        <taxon>Eukaryota</taxon>
        <taxon>Fungi</taxon>
        <taxon>Dikarya</taxon>
        <taxon>Ascomycota</taxon>
        <taxon>Pezizomycotina</taxon>
        <taxon>Lecanoromycetes</taxon>
        <taxon>OSLEUM clade</taxon>
        <taxon>Lecanoromycetidae</taxon>
        <taxon>Caliciales</taxon>
        <taxon>Physciaceae</taxon>
        <taxon>Heterodermia</taxon>
    </lineage>
</organism>
<dbReference type="EMBL" id="CAJPDS010000620">
    <property type="protein sequence ID" value="CAF9942793.1"/>
    <property type="molecule type" value="Genomic_DNA"/>
</dbReference>
<feature type="chain" id="PRO_5034961719" evidence="1">
    <location>
        <begin position="28"/>
        <end position="298"/>
    </location>
</feature>
<name>A0A8H3J8L5_9LECA</name>
<keyword evidence="3" id="KW-1185">Reference proteome</keyword>
<feature type="non-terminal residue" evidence="2">
    <location>
        <position position="298"/>
    </location>
</feature>
<comment type="caution">
    <text evidence="2">The sequence shown here is derived from an EMBL/GenBank/DDBJ whole genome shotgun (WGS) entry which is preliminary data.</text>
</comment>
<keyword evidence="1" id="KW-0732">Signal</keyword>
<evidence type="ECO:0000256" key="1">
    <source>
        <dbReference type="SAM" id="SignalP"/>
    </source>
</evidence>
<dbReference type="OrthoDB" id="5275764at2759"/>
<feature type="signal peptide" evidence="1">
    <location>
        <begin position="1"/>
        <end position="27"/>
    </location>
</feature>
<proteinExistence type="predicted"/>
<protein>
    <submittedName>
        <fullName evidence="2">Uncharacterized protein</fullName>
    </submittedName>
</protein>
<evidence type="ECO:0000313" key="3">
    <source>
        <dbReference type="Proteomes" id="UP000664521"/>
    </source>
</evidence>
<gene>
    <name evidence="2" type="ORF">HETSPECPRED_008329</name>
</gene>
<sequence length="298" mass="32541">MLCFWVQSKSGFTVYTALVLGISSVAAVSNNDKTSSFTTFEQSSVVSIPFPTSPPSTNVSFDGSTRLGETPWCSSRFGVTLDETSCSAALGLIPTDTRPFEIGRRGDLRIRLQLPYRFLSADGLCAIDLERGAGGGVEADIITWSSIRDAALGIIVDCVTNSRGSSRQFSGLGGTIRGLGRSHLVNVVLRSYEPEVHCYDREYLDPVLRCQKTLFAMPTRPNLMTWLPEGSPPISRFNAFVPKVYSDFARLCVATVRFSSGEIEEAAYSELWEGAVAVYWMCIRSKQQDGVSTGHGRS</sequence>
<dbReference type="AlphaFoldDB" id="A0A8H3J8L5"/>
<dbReference type="Proteomes" id="UP000664521">
    <property type="component" value="Unassembled WGS sequence"/>
</dbReference>
<reference evidence="2" key="1">
    <citation type="submission" date="2021-03" db="EMBL/GenBank/DDBJ databases">
        <authorList>
            <person name="Tagirdzhanova G."/>
        </authorList>
    </citation>
    <scope>NUCLEOTIDE SEQUENCE</scope>
</reference>
<accession>A0A8H3J8L5</accession>
<evidence type="ECO:0000313" key="2">
    <source>
        <dbReference type="EMBL" id="CAF9942793.1"/>
    </source>
</evidence>